<reference evidence="2" key="1">
    <citation type="submission" date="2023-10" db="EMBL/GenBank/DDBJ databases">
        <authorList>
            <person name="Chen Y."/>
            <person name="Shah S."/>
            <person name="Dougan E. K."/>
            <person name="Thang M."/>
            <person name="Chan C."/>
        </authorList>
    </citation>
    <scope>NUCLEOTIDE SEQUENCE [LARGE SCALE GENOMIC DNA]</scope>
</reference>
<evidence type="ECO:0000256" key="1">
    <source>
        <dbReference type="SAM" id="MobiDB-lite"/>
    </source>
</evidence>
<gene>
    <name evidence="2" type="ORF">PCOR1329_LOCUS44464</name>
</gene>
<dbReference type="Proteomes" id="UP001189429">
    <property type="component" value="Unassembled WGS sequence"/>
</dbReference>
<name>A0ABN9U354_9DINO</name>
<protein>
    <recommendedName>
        <fullName evidence="4">Mannosyltransferase</fullName>
    </recommendedName>
</protein>
<keyword evidence="3" id="KW-1185">Reference proteome</keyword>
<sequence>MVPARCCPIQLGGRVSAPNGSFLSWWQEEEEEKEGGGVKHRSPRAVLPTPLCDGRPRPAGAPAASACLARAAAAAALGALGAFFGPSAHEPPASWSALLLASLGRVHFSFGEDRRRA</sequence>
<dbReference type="EMBL" id="CAUYUJ010015342">
    <property type="protein sequence ID" value="CAK0852796.1"/>
    <property type="molecule type" value="Genomic_DNA"/>
</dbReference>
<evidence type="ECO:0008006" key="4">
    <source>
        <dbReference type="Google" id="ProtNLM"/>
    </source>
</evidence>
<evidence type="ECO:0000313" key="2">
    <source>
        <dbReference type="EMBL" id="CAK0852796.1"/>
    </source>
</evidence>
<feature type="region of interest" description="Disordered" evidence="1">
    <location>
        <begin position="29"/>
        <end position="54"/>
    </location>
</feature>
<organism evidence="2 3">
    <name type="scientific">Prorocentrum cordatum</name>
    <dbReference type="NCBI Taxonomy" id="2364126"/>
    <lineage>
        <taxon>Eukaryota</taxon>
        <taxon>Sar</taxon>
        <taxon>Alveolata</taxon>
        <taxon>Dinophyceae</taxon>
        <taxon>Prorocentrales</taxon>
        <taxon>Prorocentraceae</taxon>
        <taxon>Prorocentrum</taxon>
    </lineage>
</organism>
<proteinExistence type="predicted"/>
<accession>A0ABN9U354</accession>
<comment type="caution">
    <text evidence="2">The sequence shown here is derived from an EMBL/GenBank/DDBJ whole genome shotgun (WGS) entry which is preliminary data.</text>
</comment>
<evidence type="ECO:0000313" key="3">
    <source>
        <dbReference type="Proteomes" id="UP001189429"/>
    </source>
</evidence>
<feature type="non-terminal residue" evidence="2">
    <location>
        <position position="117"/>
    </location>
</feature>